<comment type="caution">
    <text evidence="2">The sequence shown here is derived from an EMBL/GenBank/DDBJ whole genome shotgun (WGS) entry which is preliminary data.</text>
</comment>
<evidence type="ECO:0000256" key="1">
    <source>
        <dbReference type="SAM" id="MobiDB-lite"/>
    </source>
</evidence>
<dbReference type="Proteomes" id="UP000823893">
    <property type="component" value="Unassembled WGS sequence"/>
</dbReference>
<name>A0A9D2N2G2_9FIRM</name>
<evidence type="ECO:0000313" key="2">
    <source>
        <dbReference type="EMBL" id="HJC09377.1"/>
    </source>
</evidence>
<dbReference type="AlphaFoldDB" id="A0A9D2N2G2"/>
<accession>A0A9D2N2G2</accession>
<evidence type="ECO:0000313" key="3">
    <source>
        <dbReference type="Proteomes" id="UP000823893"/>
    </source>
</evidence>
<feature type="region of interest" description="Disordered" evidence="1">
    <location>
        <begin position="100"/>
        <end position="142"/>
    </location>
</feature>
<dbReference type="EMBL" id="DWWV01000017">
    <property type="protein sequence ID" value="HJC09377.1"/>
    <property type="molecule type" value="Genomic_DNA"/>
</dbReference>
<reference evidence="2" key="2">
    <citation type="submission" date="2021-04" db="EMBL/GenBank/DDBJ databases">
        <authorList>
            <person name="Gilroy R."/>
        </authorList>
    </citation>
    <scope>NUCLEOTIDE SEQUENCE</scope>
    <source>
        <strain evidence="2">ChiSxjej6B18-287</strain>
    </source>
</reference>
<reference evidence="2" key="1">
    <citation type="journal article" date="2021" name="PeerJ">
        <title>Extensive microbial diversity within the chicken gut microbiome revealed by metagenomics and culture.</title>
        <authorList>
            <person name="Gilroy R."/>
            <person name="Ravi A."/>
            <person name="Getino M."/>
            <person name="Pursley I."/>
            <person name="Horton D.L."/>
            <person name="Alikhan N.F."/>
            <person name="Baker D."/>
            <person name="Gharbi K."/>
            <person name="Hall N."/>
            <person name="Watson M."/>
            <person name="Adriaenssens E.M."/>
            <person name="Foster-Nyarko E."/>
            <person name="Jarju S."/>
            <person name="Secka A."/>
            <person name="Antonio M."/>
            <person name="Oren A."/>
            <person name="Chaudhuri R.R."/>
            <person name="La Ragione R."/>
            <person name="Hildebrand F."/>
            <person name="Pallen M.J."/>
        </authorList>
    </citation>
    <scope>NUCLEOTIDE SEQUENCE</scope>
    <source>
        <strain evidence="2">ChiSxjej6B18-287</strain>
    </source>
</reference>
<organism evidence="2 3">
    <name type="scientific">Candidatus Blautia merdigallinarum</name>
    <dbReference type="NCBI Taxonomy" id="2838495"/>
    <lineage>
        <taxon>Bacteria</taxon>
        <taxon>Bacillati</taxon>
        <taxon>Bacillota</taxon>
        <taxon>Clostridia</taxon>
        <taxon>Lachnospirales</taxon>
        <taxon>Lachnospiraceae</taxon>
        <taxon>Blautia</taxon>
    </lineage>
</organism>
<gene>
    <name evidence="2" type="ORF">H9935_00970</name>
</gene>
<protein>
    <submittedName>
        <fullName evidence="2">Uncharacterized protein</fullName>
    </submittedName>
</protein>
<sequence length="185" mass="21636">MLDEFIMKQLEENDSRLEKLNSRLKTLFREEESCFHMIKTLQEKEDVGREFFSPRGSDDTTRKKVAEIKKQIEEIQLEQIQVGEQIEQAKKEEEKYQNMLVEARSKNAGSSDRFEKPENPGSSFQEELKAPESGTEQENEQKKELKIILERVEKCISLLGVDKGKCKHEMTNLKYYLKALISKNS</sequence>
<proteinExistence type="predicted"/>